<dbReference type="eggNOG" id="COG2885">
    <property type="taxonomic scope" value="Bacteria"/>
</dbReference>
<comment type="caution">
    <text evidence="8">The sequence shown here is derived from an EMBL/GenBank/DDBJ whole genome shotgun (WGS) entry which is preliminary data.</text>
</comment>
<evidence type="ECO:0000259" key="7">
    <source>
        <dbReference type="PROSITE" id="PS51123"/>
    </source>
</evidence>
<evidence type="ECO:0000313" key="8">
    <source>
        <dbReference type="EMBL" id="EFP97703.1"/>
    </source>
</evidence>
<dbReference type="InterPro" id="IPR036737">
    <property type="entry name" value="OmpA-like_sf"/>
</dbReference>
<dbReference type="EMBL" id="AEIU01000051">
    <property type="protein sequence ID" value="EFP97703.1"/>
    <property type="molecule type" value="Genomic_DNA"/>
</dbReference>
<gene>
    <name evidence="8" type="ORF">VIBC2010_06184</name>
</gene>
<evidence type="ECO:0000256" key="3">
    <source>
        <dbReference type="ARBA" id="ARBA00023237"/>
    </source>
</evidence>
<name>E3BGY4_9VIBR</name>
<dbReference type="Proteomes" id="UP000002943">
    <property type="component" value="Unassembled WGS sequence"/>
</dbReference>
<dbReference type="PANTHER" id="PTHR30329">
    <property type="entry name" value="STATOR ELEMENT OF FLAGELLAR MOTOR COMPLEX"/>
    <property type="match status" value="1"/>
</dbReference>
<evidence type="ECO:0000256" key="5">
    <source>
        <dbReference type="SAM" id="MobiDB-lite"/>
    </source>
</evidence>
<feature type="domain" description="OmpA-like" evidence="7">
    <location>
        <begin position="93"/>
        <end position="209"/>
    </location>
</feature>
<evidence type="ECO:0000256" key="1">
    <source>
        <dbReference type="ARBA" id="ARBA00004442"/>
    </source>
</evidence>
<dbReference type="Pfam" id="PF00691">
    <property type="entry name" value="OmpA"/>
    <property type="match status" value="1"/>
</dbReference>
<feature type="signal peptide" evidence="6">
    <location>
        <begin position="1"/>
        <end position="22"/>
    </location>
</feature>
<protein>
    <recommendedName>
        <fullName evidence="7">OmpA-like domain-containing protein</fullName>
    </recommendedName>
</protein>
<dbReference type="STRING" id="796620.VIBC2010_06184"/>
<keyword evidence="3" id="KW-0998">Cell outer membrane</keyword>
<evidence type="ECO:0000256" key="2">
    <source>
        <dbReference type="ARBA" id="ARBA00023136"/>
    </source>
</evidence>
<dbReference type="RefSeq" id="WP_009600228.1">
    <property type="nucleotide sequence ID" value="NZ_AEIU01000051.1"/>
</dbReference>
<keyword evidence="2 4" id="KW-0472">Membrane</keyword>
<dbReference type="PANTHER" id="PTHR30329:SF21">
    <property type="entry name" value="LIPOPROTEIN YIAD-RELATED"/>
    <property type="match status" value="1"/>
</dbReference>
<feature type="compositionally biased region" description="Basic and acidic residues" evidence="5">
    <location>
        <begin position="192"/>
        <end position="207"/>
    </location>
</feature>
<dbReference type="InterPro" id="IPR050330">
    <property type="entry name" value="Bact_OuterMem_StrucFunc"/>
</dbReference>
<dbReference type="PRINTS" id="PR01021">
    <property type="entry name" value="OMPADOMAIN"/>
</dbReference>
<proteinExistence type="predicted"/>
<dbReference type="PROSITE" id="PS51123">
    <property type="entry name" value="OMPA_2"/>
    <property type="match status" value="1"/>
</dbReference>
<accession>E3BGY4</accession>
<sequence>MKNLVMNTVALLAMPLSAIVQADEKRSVYCDATFSEYQHNIIVDDVIGLAKHRQGFLQIEQNSNDSELKKMLVGQSKLGLDRSRCRTWINNQNRHQNDGTVARLHFGFDQSNLTAMGRDALSQLAESLKNEDSAIAIEGHTDNKGSEGYNQALGLRRALAASGALLTEGVDANRIVVRSYGENLPIATNSTEEGRAQNRRSEIKTSERNSTLSPE</sequence>
<dbReference type="GO" id="GO:0009279">
    <property type="term" value="C:cell outer membrane"/>
    <property type="evidence" value="ECO:0007669"/>
    <property type="project" value="UniProtKB-SubCell"/>
</dbReference>
<feature type="chain" id="PRO_5003167074" description="OmpA-like domain-containing protein" evidence="6">
    <location>
        <begin position="23"/>
        <end position="215"/>
    </location>
</feature>
<dbReference type="Gene3D" id="3.30.1330.60">
    <property type="entry name" value="OmpA-like domain"/>
    <property type="match status" value="1"/>
</dbReference>
<dbReference type="OrthoDB" id="9792521at2"/>
<keyword evidence="9" id="KW-1185">Reference proteome</keyword>
<comment type="subcellular location">
    <subcellularLocation>
        <location evidence="1">Cell outer membrane</location>
    </subcellularLocation>
</comment>
<keyword evidence="6" id="KW-0732">Signal</keyword>
<feature type="region of interest" description="Disordered" evidence="5">
    <location>
        <begin position="188"/>
        <end position="215"/>
    </location>
</feature>
<dbReference type="CDD" id="cd07185">
    <property type="entry name" value="OmpA_C-like"/>
    <property type="match status" value="1"/>
</dbReference>
<dbReference type="SUPFAM" id="SSF103088">
    <property type="entry name" value="OmpA-like"/>
    <property type="match status" value="1"/>
</dbReference>
<evidence type="ECO:0000256" key="6">
    <source>
        <dbReference type="SAM" id="SignalP"/>
    </source>
</evidence>
<reference evidence="8 9" key="1">
    <citation type="journal article" date="2012" name="Int. J. Syst. Evol. Microbiol.">
        <title>Vibrio caribbeanicus sp. nov., isolated from the marine sponge Scleritoderma cyanea.</title>
        <authorList>
            <person name="Hoffmann M."/>
            <person name="Monday S.R."/>
            <person name="Allard M.W."/>
            <person name="Strain E.A."/>
            <person name="Whittaker P."/>
            <person name="Naum M."/>
            <person name="McCarthy P.J."/>
            <person name="Lopez J.V."/>
            <person name="Fischer M."/>
            <person name="Brown E.W."/>
        </authorList>
    </citation>
    <scope>NUCLEOTIDE SEQUENCE [LARGE SCALE GENOMIC DNA]</scope>
    <source>
        <strain evidence="8 9">ATCC BAA-2122</strain>
    </source>
</reference>
<evidence type="ECO:0000313" key="9">
    <source>
        <dbReference type="Proteomes" id="UP000002943"/>
    </source>
</evidence>
<evidence type="ECO:0000256" key="4">
    <source>
        <dbReference type="PROSITE-ProRule" id="PRU00473"/>
    </source>
</evidence>
<dbReference type="AlphaFoldDB" id="E3BGY4"/>
<organism evidence="8 9">
    <name type="scientific">Vibrio caribbeanicus ATCC BAA-2122</name>
    <dbReference type="NCBI Taxonomy" id="796620"/>
    <lineage>
        <taxon>Bacteria</taxon>
        <taxon>Pseudomonadati</taxon>
        <taxon>Pseudomonadota</taxon>
        <taxon>Gammaproteobacteria</taxon>
        <taxon>Vibrionales</taxon>
        <taxon>Vibrionaceae</taxon>
        <taxon>Vibrio</taxon>
    </lineage>
</organism>
<dbReference type="InterPro" id="IPR006664">
    <property type="entry name" value="OMP_bac"/>
</dbReference>
<dbReference type="InterPro" id="IPR006665">
    <property type="entry name" value="OmpA-like"/>
</dbReference>